<dbReference type="EMBL" id="FNZH01000002">
    <property type="protein sequence ID" value="SEJ16130.1"/>
    <property type="molecule type" value="Genomic_DNA"/>
</dbReference>
<sequence length="175" mass="20994">MDIQLTVHKDLLREYFRHLFPLDHQGRYRIDRSSDLGKVICSFVRYTETKPAPDPQALRLLLPKTDSLKNAPNYHLYFSREDLLRINDLLEVFFHIDFDRFYLKGRKLGMMQKDIIESFIVSRKLTNLLQDNETLKKREYREGLRLLQLRCNSLTKKAYYRHEKIESGMQTILVN</sequence>
<dbReference type="Proteomes" id="UP000199403">
    <property type="component" value="Unassembled WGS sequence"/>
</dbReference>
<name>A0A1H6WTK3_9BACT</name>
<keyword evidence="2" id="KW-1185">Reference proteome</keyword>
<dbReference type="RefSeq" id="WP_092171956.1">
    <property type="nucleotide sequence ID" value="NZ_FNZH01000002.1"/>
</dbReference>
<reference evidence="2" key="1">
    <citation type="submission" date="2016-10" db="EMBL/GenBank/DDBJ databases">
        <authorList>
            <person name="Varghese N."/>
            <person name="Submissions S."/>
        </authorList>
    </citation>
    <scope>NUCLEOTIDE SEQUENCE [LARGE SCALE GENOMIC DNA]</scope>
    <source>
        <strain evidence="2">IBRC-M 10761</strain>
    </source>
</reference>
<dbReference type="AlphaFoldDB" id="A0A1H6WTK3"/>
<dbReference type="STRING" id="1416801.SAMN05192553_102693"/>
<proteinExistence type="predicted"/>
<organism evidence="1 2">
    <name type="scientific">Cyclobacterium xiamenense</name>
    <dbReference type="NCBI Taxonomy" id="1297121"/>
    <lineage>
        <taxon>Bacteria</taxon>
        <taxon>Pseudomonadati</taxon>
        <taxon>Bacteroidota</taxon>
        <taxon>Cytophagia</taxon>
        <taxon>Cytophagales</taxon>
        <taxon>Cyclobacteriaceae</taxon>
        <taxon>Cyclobacterium</taxon>
    </lineage>
</organism>
<evidence type="ECO:0000313" key="2">
    <source>
        <dbReference type="Proteomes" id="UP000199403"/>
    </source>
</evidence>
<evidence type="ECO:0000313" key="1">
    <source>
        <dbReference type="EMBL" id="SEJ16130.1"/>
    </source>
</evidence>
<accession>A0A1H6WTK3</accession>
<gene>
    <name evidence="1" type="ORF">SAMN05192553_102693</name>
</gene>
<protein>
    <submittedName>
        <fullName evidence="1">Uncharacterized protein</fullName>
    </submittedName>
</protein>
<dbReference type="OrthoDB" id="840397at2"/>